<evidence type="ECO:0000256" key="6">
    <source>
        <dbReference type="SAM" id="MobiDB-lite"/>
    </source>
</evidence>
<protein>
    <submittedName>
        <fullName evidence="8">E3 ubiquitin ligase</fullName>
    </submittedName>
</protein>
<keyword evidence="5" id="KW-0175">Coiled coil</keyword>
<dbReference type="InterPro" id="IPR013083">
    <property type="entry name" value="Znf_RING/FYVE/PHD"/>
</dbReference>
<dbReference type="PROSITE" id="PS00518">
    <property type="entry name" value="ZF_RING_1"/>
    <property type="match status" value="1"/>
</dbReference>
<comment type="caution">
    <text evidence="8">The sequence shown here is derived from an EMBL/GenBank/DDBJ whole genome shotgun (WGS) entry which is preliminary data.</text>
</comment>
<dbReference type="Proteomes" id="UP000738325">
    <property type="component" value="Unassembled WGS sequence"/>
</dbReference>
<feature type="compositionally biased region" description="Acidic residues" evidence="6">
    <location>
        <begin position="273"/>
        <end position="290"/>
    </location>
</feature>
<dbReference type="GO" id="GO:0000209">
    <property type="term" value="P:protein polyubiquitination"/>
    <property type="evidence" value="ECO:0007669"/>
    <property type="project" value="TreeGrafter"/>
</dbReference>
<feature type="compositionally biased region" description="Polar residues" evidence="6">
    <location>
        <begin position="14"/>
        <end position="39"/>
    </location>
</feature>
<feature type="region of interest" description="Disordered" evidence="6">
    <location>
        <begin position="236"/>
        <end position="506"/>
    </location>
</feature>
<evidence type="ECO:0000259" key="7">
    <source>
        <dbReference type="PROSITE" id="PS50089"/>
    </source>
</evidence>
<feature type="domain" description="RING-type" evidence="7">
    <location>
        <begin position="130"/>
        <end position="168"/>
    </location>
</feature>
<dbReference type="InterPro" id="IPR001841">
    <property type="entry name" value="Znf_RING"/>
</dbReference>
<feature type="region of interest" description="Disordered" evidence="6">
    <location>
        <begin position="1"/>
        <end position="39"/>
    </location>
</feature>
<dbReference type="EMBL" id="JAAAIP010000127">
    <property type="protein sequence ID" value="KAG0325035.1"/>
    <property type="molecule type" value="Genomic_DNA"/>
</dbReference>
<evidence type="ECO:0000256" key="5">
    <source>
        <dbReference type="SAM" id="Coils"/>
    </source>
</evidence>
<dbReference type="OrthoDB" id="6105938at2759"/>
<organism evidence="8 9">
    <name type="scientific">Dissophora globulifera</name>
    <dbReference type="NCBI Taxonomy" id="979702"/>
    <lineage>
        <taxon>Eukaryota</taxon>
        <taxon>Fungi</taxon>
        <taxon>Fungi incertae sedis</taxon>
        <taxon>Mucoromycota</taxon>
        <taxon>Mortierellomycotina</taxon>
        <taxon>Mortierellomycetes</taxon>
        <taxon>Mortierellales</taxon>
        <taxon>Mortierellaceae</taxon>
        <taxon>Dissophora</taxon>
    </lineage>
</organism>
<evidence type="ECO:0000256" key="4">
    <source>
        <dbReference type="PROSITE-ProRule" id="PRU00175"/>
    </source>
</evidence>
<dbReference type="PROSITE" id="PS50089">
    <property type="entry name" value="ZF_RING_2"/>
    <property type="match status" value="1"/>
</dbReference>
<dbReference type="SMART" id="SM00184">
    <property type="entry name" value="RING"/>
    <property type="match status" value="1"/>
</dbReference>
<dbReference type="Pfam" id="PF13923">
    <property type="entry name" value="zf-C3HC4_2"/>
    <property type="match status" value="1"/>
</dbReference>
<feature type="coiled-coil region" evidence="5">
    <location>
        <begin position="51"/>
        <end position="85"/>
    </location>
</feature>
<dbReference type="PANTHER" id="PTHR46016:SF1">
    <property type="entry name" value="RING-TYPE DOMAIN-CONTAINING PROTEIN"/>
    <property type="match status" value="1"/>
</dbReference>
<feature type="compositionally biased region" description="Basic and acidic residues" evidence="6">
    <location>
        <begin position="408"/>
        <end position="421"/>
    </location>
</feature>
<dbReference type="PANTHER" id="PTHR46016">
    <property type="entry name" value="ZINC FINGER, RING/FYVE/PHD-TYPE"/>
    <property type="match status" value="1"/>
</dbReference>
<evidence type="ECO:0000256" key="1">
    <source>
        <dbReference type="ARBA" id="ARBA00022723"/>
    </source>
</evidence>
<evidence type="ECO:0000256" key="3">
    <source>
        <dbReference type="ARBA" id="ARBA00022833"/>
    </source>
</evidence>
<proteinExistence type="predicted"/>
<dbReference type="AlphaFoldDB" id="A0A9P6UY75"/>
<evidence type="ECO:0000256" key="2">
    <source>
        <dbReference type="ARBA" id="ARBA00022771"/>
    </source>
</evidence>
<name>A0A9P6UY75_9FUNG</name>
<dbReference type="Gene3D" id="3.30.40.10">
    <property type="entry name" value="Zinc/RING finger domain, C3HC4 (zinc finger)"/>
    <property type="match status" value="1"/>
</dbReference>
<evidence type="ECO:0000313" key="8">
    <source>
        <dbReference type="EMBL" id="KAG0325035.1"/>
    </source>
</evidence>
<accession>A0A9P6UY75</accession>
<keyword evidence="2 4" id="KW-0863">Zinc-finger</keyword>
<dbReference type="GO" id="GO:0061630">
    <property type="term" value="F:ubiquitin protein ligase activity"/>
    <property type="evidence" value="ECO:0007669"/>
    <property type="project" value="TreeGrafter"/>
</dbReference>
<feature type="compositionally biased region" description="Polar residues" evidence="6">
    <location>
        <begin position="92"/>
        <end position="110"/>
    </location>
</feature>
<dbReference type="GO" id="GO:0008270">
    <property type="term" value="F:zinc ion binding"/>
    <property type="evidence" value="ECO:0007669"/>
    <property type="project" value="UniProtKB-KW"/>
</dbReference>
<keyword evidence="1" id="KW-0479">Metal-binding</keyword>
<dbReference type="SUPFAM" id="SSF57850">
    <property type="entry name" value="RING/U-box"/>
    <property type="match status" value="1"/>
</dbReference>
<sequence length="506" mass="56222">MAKGNKGNQERNNQDSLCQEQTFASASTPSTHISSTSGSTLDDMALQLLAAKETDAEVEQLRNQVRRLQKEIEYKDAMIERLQARSGVLSDPGSQNGSHGHSASTLCPSSEQDEMQHSRQQHQRDAALQCTICVEYFTSPFTVECGHTFCYTCLHSWLQIHKSCPTCRTKLLRRPTLSFSIREQVHASIARLPEAERKVAMEKLETEERNLKRIQSQGDLWQKLFRSLNVENAGGTIIDEDDGVRDVEDSADSQDDTDQDSEPDAYDSHDSFINDEEDSEAGSESEDEDNAGLSARLSGESSNDERRGTRRRVRAAESAITQLTRRRRQIHLMDSDDESTSDNAVDSENDGNDSVNTQSHHSLDNDDDDDSDAVVEITPPPLKNSRRKRARRAIMISDEDDDEDDNDGNLKDESDQDHSNDSENSDSDIDSDSDSDSDDKGSDENEQTIIQSAAANGKATKRLSSSSSEDVGADASSESSDDDFESRSRSHRSKKPRRAGLEALFT</sequence>
<feature type="compositionally biased region" description="Acidic residues" evidence="6">
    <location>
        <begin position="397"/>
        <end position="407"/>
    </location>
</feature>
<dbReference type="InterPro" id="IPR051438">
    <property type="entry name" value="RNF_E3_ubiq-protein_ligase"/>
</dbReference>
<dbReference type="InterPro" id="IPR017907">
    <property type="entry name" value="Znf_RING_CS"/>
</dbReference>
<keyword evidence="9" id="KW-1185">Reference proteome</keyword>
<evidence type="ECO:0000313" key="9">
    <source>
        <dbReference type="Proteomes" id="UP000738325"/>
    </source>
</evidence>
<feature type="compositionally biased region" description="Low complexity" evidence="6">
    <location>
        <begin position="464"/>
        <end position="478"/>
    </location>
</feature>
<feature type="compositionally biased region" description="Basic residues" evidence="6">
    <location>
        <begin position="489"/>
        <end position="498"/>
    </location>
</feature>
<reference evidence="8" key="1">
    <citation type="journal article" date="2020" name="Fungal Divers.">
        <title>Resolving the Mortierellaceae phylogeny through synthesis of multi-gene phylogenetics and phylogenomics.</title>
        <authorList>
            <person name="Vandepol N."/>
            <person name="Liber J."/>
            <person name="Desiro A."/>
            <person name="Na H."/>
            <person name="Kennedy M."/>
            <person name="Barry K."/>
            <person name="Grigoriev I.V."/>
            <person name="Miller A.N."/>
            <person name="O'Donnell K."/>
            <person name="Stajich J.E."/>
            <person name="Bonito G."/>
        </authorList>
    </citation>
    <scope>NUCLEOTIDE SEQUENCE</scope>
    <source>
        <strain evidence="8">REB-010B</strain>
    </source>
</reference>
<feature type="compositionally biased region" description="Acidic residues" evidence="6">
    <location>
        <begin position="238"/>
        <end position="265"/>
    </location>
</feature>
<feature type="compositionally biased region" description="Acidic residues" evidence="6">
    <location>
        <begin position="335"/>
        <end position="351"/>
    </location>
</feature>
<dbReference type="GO" id="GO:0006511">
    <property type="term" value="P:ubiquitin-dependent protein catabolic process"/>
    <property type="evidence" value="ECO:0007669"/>
    <property type="project" value="TreeGrafter"/>
</dbReference>
<keyword evidence="3" id="KW-0862">Zinc</keyword>
<gene>
    <name evidence="8" type="primary">PSH1</name>
    <name evidence="8" type="ORF">BGZ99_001132</name>
</gene>
<feature type="compositionally biased region" description="Acidic residues" evidence="6">
    <location>
        <begin position="423"/>
        <end position="437"/>
    </location>
</feature>
<feature type="region of interest" description="Disordered" evidence="6">
    <location>
        <begin position="88"/>
        <end position="119"/>
    </location>
</feature>